<dbReference type="EMBL" id="NVLK01000053">
    <property type="protein sequence ID" value="PEC19922.1"/>
    <property type="molecule type" value="Genomic_DNA"/>
</dbReference>
<evidence type="ECO:0000313" key="3">
    <source>
        <dbReference type="Proteomes" id="UP000220006"/>
    </source>
</evidence>
<evidence type="ECO:0000256" key="1">
    <source>
        <dbReference type="SAM" id="SignalP"/>
    </source>
</evidence>
<protein>
    <recommendedName>
        <fullName evidence="4">Lactococcin 972 family bacteriocin</fullName>
    </recommendedName>
</protein>
<name>A0A2A7HS95_BACCE</name>
<accession>A0A2A7HS95</accession>
<feature type="chain" id="PRO_5038906503" description="Lactococcin 972 family bacteriocin" evidence="1">
    <location>
        <begin position="21"/>
        <end position="93"/>
    </location>
</feature>
<dbReference type="RefSeq" id="WP_097905588.1">
    <property type="nucleotide sequence ID" value="NZ_NVLK01000053.1"/>
</dbReference>
<dbReference type="Proteomes" id="UP000220006">
    <property type="component" value="Unassembled WGS sequence"/>
</dbReference>
<gene>
    <name evidence="2" type="ORF">COM96_22295</name>
</gene>
<dbReference type="AlphaFoldDB" id="A0A2A7HS95"/>
<comment type="caution">
    <text evidence="2">The sequence shown here is derived from an EMBL/GenBank/DDBJ whole genome shotgun (WGS) entry which is preliminary data.</text>
</comment>
<feature type="signal peptide" evidence="1">
    <location>
        <begin position="1"/>
        <end position="20"/>
    </location>
</feature>
<evidence type="ECO:0000313" key="2">
    <source>
        <dbReference type="EMBL" id="PEC19922.1"/>
    </source>
</evidence>
<organism evidence="2 3">
    <name type="scientific">Bacillus cereus</name>
    <dbReference type="NCBI Taxonomy" id="1396"/>
    <lineage>
        <taxon>Bacteria</taxon>
        <taxon>Bacillati</taxon>
        <taxon>Bacillota</taxon>
        <taxon>Bacilli</taxon>
        <taxon>Bacillales</taxon>
        <taxon>Bacillaceae</taxon>
        <taxon>Bacillus</taxon>
        <taxon>Bacillus cereus group</taxon>
    </lineage>
</organism>
<evidence type="ECO:0008006" key="4">
    <source>
        <dbReference type="Google" id="ProtNLM"/>
    </source>
</evidence>
<reference evidence="2 3" key="1">
    <citation type="submission" date="2017-09" db="EMBL/GenBank/DDBJ databases">
        <title>Large-scale bioinformatics analysis of Bacillus genomes uncovers conserved roles of natural products in bacterial physiology.</title>
        <authorList>
            <consortium name="Agbiome Team Llc"/>
            <person name="Bleich R.M."/>
            <person name="Grubbs K.J."/>
            <person name="Santa Maria K.C."/>
            <person name="Allen S.E."/>
            <person name="Farag S."/>
            <person name="Shank E.A."/>
            <person name="Bowers A."/>
        </authorList>
    </citation>
    <scope>NUCLEOTIDE SEQUENCE [LARGE SCALE GENOMIC DNA]</scope>
    <source>
        <strain evidence="2 3">AFS096845</strain>
    </source>
</reference>
<sequence>MKKKLITVALSSMLAVGVLAPITSSATESWRYGYNKEEMLHYSVYGHSVFNHSSGITRANVNYRSEIKPPGKAAVKYLPYNGPYNVTYQKYIN</sequence>
<keyword evidence="1" id="KW-0732">Signal</keyword>
<proteinExistence type="predicted"/>